<dbReference type="EMBL" id="CM023479">
    <property type="protein sequence ID" value="KAH7973463.1"/>
    <property type="molecule type" value="Genomic_DNA"/>
</dbReference>
<name>A0ACB8DM80_DERSI</name>
<proteinExistence type="predicted"/>
<accession>A0ACB8DM80</accession>
<keyword evidence="2" id="KW-1185">Reference proteome</keyword>
<comment type="caution">
    <text evidence="1">The sequence shown here is derived from an EMBL/GenBank/DDBJ whole genome shotgun (WGS) entry which is preliminary data.</text>
</comment>
<evidence type="ECO:0000313" key="1">
    <source>
        <dbReference type="EMBL" id="KAH7973463.1"/>
    </source>
</evidence>
<organism evidence="1 2">
    <name type="scientific">Dermacentor silvarum</name>
    <name type="common">Tick</name>
    <dbReference type="NCBI Taxonomy" id="543639"/>
    <lineage>
        <taxon>Eukaryota</taxon>
        <taxon>Metazoa</taxon>
        <taxon>Ecdysozoa</taxon>
        <taxon>Arthropoda</taxon>
        <taxon>Chelicerata</taxon>
        <taxon>Arachnida</taxon>
        <taxon>Acari</taxon>
        <taxon>Parasitiformes</taxon>
        <taxon>Ixodida</taxon>
        <taxon>Ixodoidea</taxon>
        <taxon>Ixodidae</taxon>
        <taxon>Rhipicephalinae</taxon>
        <taxon>Dermacentor</taxon>
    </lineage>
</organism>
<sequence>MLPSATPTRPWEEVGVDLFHLNGQDYVLLVDYRSLYRAVGARWLTEQPCGGPLDDAGRPGRGGQALPSHPPPAGGPTTGPPRRHGEH</sequence>
<dbReference type="Proteomes" id="UP000821865">
    <property type="component" value="Chromosome 10"/>
</dbReference>
<protein>
    <submittedName>
        <fullName evidence="1">Uncharacterized protein</fullName>
    </submittedName>
</protein>
<gene>
    <name evidence="1" type="ORF">HPB49_001394</name>
</gene>
<reference evidence="1" key="1">
    <citation type="submission" date="2020-05" db="EMBL/GenBank/DDBJ databases">
        <title>Large-scale comparative analyses of tick genomes elucidate their genetic diversity and vector capacities.</title>
        <authorList>
            <person name="Jia N."/>
            <person name="Wang J."/>
            <person name="Shi W."/>
            <person name="Du L."/>
            <person name="Sun Y."/>
            <person name="Zhan W."/>
            <person name="Jiang J."/>
            <person name="Wang Q."/>
            <person name="Zhang B."/>
            <person name="Ji P."/>
            <person name="Sakyi L.B."/>
            <person name="Cui X."/>
            <person name="Yuan T."/>
            <person name="Jiang B."/>
            <person name="Yang W."/>
            <person name="Lam T.T.-Y."/>
            <person name="Chang Q."/>
            <person name="Ding S."/>
            <person name="Wang X."/>
            <person name="Zhu J."/>
            <person name="Ruan X."/>
            <person name="Zhao L."/>
            <person name="Wei J."/>
            <person name="Que T."/>
            <person name="Du C."/>
            <person name="Cheng J."/>
            <person name="Dai P."/>
            <person name="Han X."/>
            <person name="Huang E."/>
            <person name="Gao Y."/>
            <person name="Liu J."/>
            <person name="Shao H."/>
            <person name="Ye R."/>
            <person name="Li L."/>
            <person name="Wei W."/>
            <person name="Wang X."/>
            <person name="Wang C."/>
            <person name="Yang T."/>
            <person name="Huo Q."/>
            <person name="Li W."/>
            <person name="Guo W."/>
            <person name="Chen H."/>
            <person name="Zhou L."/>
            <person name="Ni X."/>
            <person name="Tian J."/>
            <person name="Zhou Y."/>
            <person name="Sheng Y."/>
            <person name="Liu T."/>
            <person name="Pan Y."/>
            <person name="Xia L."/>
            <person name="Li J."/>
            <person name="Zhao F."/>
            <person name="Cao W."/>
        </authorList>
    </citation>
    <scope>NUCLEOTIDE SEQUENCE</scope>
    <source>
        <strain evidence="1">Dsil-2018</strain>
    </source>
</reference>
<evidence type="ECO:0000313" key="2">
    <source>
        <dbReference type="Proteomes" id="UP000821865"/>
    </source>
</evidence>